<gene>
    <name evidence="1" type="ORF">PSON_ATCC_30995.1.T1290098</name>
</gene>
<dbReference type="OrthoDB" id="10431455at2759"/>
<comment type="caution">
    <text evidence="1">The sequence shown here is derived from an EMBL/GenBank/DDBJ whole genome shotgun (WGS) entry which is preliminary data.</text>
</comment>
<name>A0A8S1R1N5_9CILI</name>
<dbReference type="EMBL" id="CAJJDN010000129">
    <property type="protein sequence ID" value="CAD8121002.1"/>
    <property type="molecule type" value="Genomic_DNA"/>
</dbReference>
<protein>
    <submittedName>
        <fullName evidence="1">Uncharacterized protein</fullName>
    </submittedName>
</protein>
<evidence type="ECO:0000313" key="2">
    <source>
        <dbReference type="Proteomes" id="UP000692954"/>
    </source>
</evidence>
<organism evidence="1 2">
    <name type="scientific">Paramecium sonneborni</name>
    <dbReference type="NCBI Taxonomy" id="65129"/>
    <lineage>
        <taxon>Eukaryota</taxon>
        <taxon>Sar</taxon>
        <taxon>Alveolata</taxon>
        <taxon>Ciliophora</taxon>
        <taxon>Intramacronucleata</taxon>
        <taxon>Oligohymenophorea</taxon>
        <taxon>Peniculida</taxon>
        <taxon>Parameciidae</taxon>
        <taxon>Paramecium</taxon>
    </lineage>
</organism>
<sequence>MDTNYSIIITNYDDYSNVPYEKIFNPQTSIQKVLEEFQLDDAYIINHEKKIIQPQTKLSELKQTEENKILFQKQSNNEEVLKDCVRIKYYTKEQESNQCQIIWEIQQSLYPPIVYFSLQKGFRCIIHKNKKIQNCDLLFQNLKNNENENEVLEFSVLNNDLQEDEILVIIFSNQMRNQVGSYQWKFNRNIIINHQNQQNQIFEIEEQILYFGVEKRSATVKSILDKLNKQNQIAFQSGKGSLDPQQTLNHYFKTELQCKLLIIENIYQPLIIQQQDMMIVVNIIQNGQLLMRKQFDQSTKKDQIENSLLNEKKIKGLGLIDFYFDDNLISDYDSLGDLIFDNKKEINLEIFDRYTDLDQMEDFVLNTLNEIREAKKKQQKNEQGSVNLIYKKIIQPERIVNRICKIIEKQKYNNKQQDSLLVVLNGCEQSNLIK</sequence>
<reference evidence="1" key="1">
    <citation type="submission" date="2021-01" db="EMBL/GenBank/DDBJ databases">
        <authorList>
            <consortium name="Genoscope - CEA"/>
            <person name="William W."/>
        </authorList>
    </citation>
    <scope>NUCLEOTIDE SEQUENCE</scope>
</reference>
<evidence type="ECO:0000313" key="1">
    <source>
        <dbReference type="EMBL" id="CAD8121002.1"/>
    </source>
</evidence>
<dbReference type="Proteomes" id="UP000692954">
    <property type="component" value="Unassembled WGS sequence"/>
</dbReference>
<keyword evidence="2" id="KW-1185">Reference proteome</keyword>
<accession>A0A8S1R1N5</accession>
<proteinExistence type="predicted"/>
<dbReference type="AlphaFoldDB" id="A0A8S1R1N5"/>